<evidence type="ECO:0000259" key="2">
    <source>
        <dbReference type="PROSITE" id="PS51762"/>
    </source>
</evidence>
<proteinExistence type="inferred from homology"/>
<evidence type="ECO:0000256" key="1">
    <source>
        <dbReference type="ARBA" id="ARBA00006865"/>
    </source>
</evidence>
<dbReference type="RefSeq" id="WP_368485615.1">
    <property type="nucleotide sequence ID" value="NZ_CP162514.1"/>
</dbReference>
<dbReference type="GO" id="GO:0004553">
    <property type="term" value="F:hydrolase activity, hydrolyzing O-glycosyl compounds"/>
    <property type="evidence" value="ECO:0007669"/>
    <property type="project" value="InterPro"/>
</dbReference>
<dbReference type="InterPro" id="IPR013320">
    <property type="entry name" value="ConA-like_dom_sf"/>
</dbReference>
<feature type="domain" description="GH16" evidence="2">
    <location>
        <begin position="1"/>
        <end position="72"/>
    </location>
</feature>
<dbReference type="GO" id="GO:0005975">
    <property type="term" value="P:carbohydrate metabolic process"/>
    <property type="evidence" value="ECO:0007669"/>
    <property type="project" value="InterPro"/>
</dbReference>
<gene>
    <name evidence="3" type="ORF">ABZP26_07680</name>
</gene>
<dbReference type="SUPFAM" id="SSF49899">
    <property type="entry name" value="Concanavalin A-like lectins/glucanases"/>
    <property type="match status" value="1"/>
</dbReference>
<dbReference type="InterPro" id="IPR000757">
    <property type="entry name" value="Beta-glucanase-like"/>
</dbReference>
<dbReference type="Gene3D" id="2.60.120.200">
    <property type="match status" value="1"/>
</dbReference>
<reference evidence="3" key="1">
    <citation type="submission" date="2024-07" db="EMBL/GenBank/DDBJ databases">
        <authorList>
            <person name="Jiang Y."/>
            <person name="Qin Q."/>
        </authorList>
    </citation>
    <scope>NUCLEOTIDE SEQUENCE</scope>
    <source>
        <strain evidence="3">SD03</strain>
    </source>
</reference>
<comment type="similarity">
    <text evidence="1">Belongs to the glycosyl hydrolase 16 family.</text>
</comment>
<dbReference type="PROSITE" id="PS51762">
    <property type="entry name" value="GH16_2"/>
    <property type="match status" value="1"/>
</dbReference>
<protein>
    <submittedName>
        <fullName evidence="3">Family 16 glycosylhydrolase</fullName>
    </submittedName>
</protein>
<dbReference type="EMBL" id="CP162514">
    <property type="protein sequence ID" value="XDH89163.1"/>
    <property type="molecule type" value="Genomic_DNA"/>
</dbReference>
<dbReference type="Pfam" id="PF00722">
    <property type="entry name" value="Glyco_hydro_16"/>
    <property type="match status" value="1"/>
</dbReference>
<name>A0AB39AUE2_9GAMM</name>
<dbReference type="AlphaFoldDB" id="A0AB39AUE2"/>
<evidence type="ECO:0000313" key="3">
    <source>
        <dbReference type="EMBL" id="XDH89163.1"/>
    </source>
</evidence>
<sequence>MYGMHWQPGYVGMYIDGEKVWEHYDDRVGSLPSYIILSLQVGGWDGNEKNISDDFEANMLVDFVRVWSNSEFN</sequence>
<organism evidence="3">
    <name type="scientific">Pseudoalteromonas sp. SD03</name>
    <dbReference type="NCBI Taxonomy" id="3231719"/>
    <lineage>
        <taxon>Bacteria</taxon>
        <taxon>Pseudomonadati</taxon>
        <taxon>Pseudomonadota</taxon>
        <taxon>Gammaproteobacteria</taxon>
        <taxon>Alteromonadales</taxon>
        <taxon>Pseudoalteromonadaceae</taxon>
        <taxon>Pseudoalteromonas</taxon>
    </lineage>
</organism>
<accession>A0AB39AUE2</accession>